<protein>
    <submittedName>
        <fullName evidence="1">Uncharacterized protein</fullName>
    </submittedName>
</protein>
<evidence type="ECO:0000313" key="1">
    <source>
        <dbReference type="EMBL" id="SUB94774.1"/>
    </source>
</evidence>
<dbReference type="EMBL" id="UGTH01000002">
    <property type="protein sequence ID" value="SUB94774.1"/>
    <property type="molecule type" value="Genomic_DNA"/>
</dbReference>
<reference evidence="1 2" key="1">
    <citation type="submission" date="2018-06" db="EMBL/GenBank/DDBJ databases">
        <authorList>
            <consortium name="Pathogen Informatics"/>
            <person name="Doyle S."/>
        </authorList>
    </citation>
    <scope>NUCLEOTIDE SEQUENCE [LARGE SCALE GENOMIC DNA]</scope>
    <source>
        <strain evidence="1 2">NCTC11088</strain>
    </source>
</reference>
<proteinExistence type="predicted"/>
<evidence type="ECO:0000313" key="2">
    <source>
        <dbReference type="Proteomes" id="UP000254777"/>
    </source>
</evidence>
<dbReference type="AlphaFoldDB" id="A0A379EEE9"/>
<organism evidence="1 2">
    <name type="scientific">Peptoniphilus indolicus</name>
    <dbReference type="NCBI Taxonomy" id="33030"/>
    <lineage>
        <taxon>Bacteria</taxon>
        <taxon>Bacillati</taxon>
        <taxon>Bacillota</taxon>
        <taxon>Tissierellia</taxon>
        <taxon>Tissierellales</taxon>
        <taxon>Peptoniphilaceae</taxon>
        <taxon>Peptoniphilus</taxon>
    </lineage>
</organism>
<accession>A0A379EEE9</accession>
<gene>
    <name evidence="1" type="ORF">NCTC11088_02212</name>
</gene>
<dbReference type="RefSeq" id="WP_172463347.1">
    <property type="nucleotide sequence ID" value="NZ_UGTH01000002.1"/>
</dbReference>
<dbReference type="Proteomes" id="UP000254777">
    <property type="component" value="Unassembled WGS sequence"/>
</dbReference>
<sequence>MDLHALINQKSLDKLSDEELIALFEDVNEFNQAVYDFAISYESSKKLWRL</sequence>
<name>A0A379EEE9_9FIRM</name>